<dbReference type="CDD" id="cd04278">
    <property type="entry name" value="ZnMc_MMP"/>
    <property type="match status" value="1"/>
</dbReference>
<keyword evidence="5" id="KW-0378">Hydrolase</keyword>
<dbReference type="PANTHER" id="PTHR10201">
    <property type="entry name" value="MATRIX METALLOPROTEINASE"/>
    <property type="match status" value="1"/>
</dbReference>
<name>A0A0N4VIS5_ENTVE</name>
<feature type="active site" evidence="9">
    <location>
        <position position="113"/>
    </location>
</feature>
<dbReference type="GO" id="GO:0030198">
    <property type="term" value="P:extracellular matrix organization"/>
    <property type="evidence" value="ECO:0007669"/>
    <property type="project" value="TreeGrafter"/>
</dbReference>
<feature type="binding site" evidence="11">
    <location>
        <position position="89"/>
    </location>
    <ligand>
        <name>Ca(2+)</name>
        <dbReference type="ChEBI" id="CHEBI:29108"/>
        <label>1</label>
    </ligand>
</feature>
<accession>A0A0N4VIS5</accession>
<evidence type="ECO:0000313" key="16">
    <source>
        <dbReference type="WBParaSite" id="EVEC_0001072801-mRNA-1"/>
    </source>
</evidence>
<feature type="binding site" evidence="11">
    <location>
        <position position="84"/>
    </location>
    <ligand>
        <name>Zn(2+)</name>
        <dbReference type="ChEBI" id="CHEBI:29105"/>
        <label>1</label>
    </ligand>
</feature>
<dbReference type="WBParaSite" id="EVEC_0001072801-mRNA-1">
    <property type="protein sequence ID" value="EVEC_0001072801-mRNA-1"/>
    <property type="gene ID" value="EVEC_0001072801"/>
</dbReference>
<dbReference type="InterPro" id="IPR021190">
    <property type="entry name" value="Pept_M10A"/>
</dbReference>
<evidence type="ECO:0000256" key="4">
    <source>
        <dbReference type="ARBA" id="ARBA00022729"/>
    </source>
</evidence>
<feature type="binding site" evidence="11">
    <location>
        <position position="304"/>
    </location>
    <ligand>
        <name>Ca(2+)</name>
        <dbReference type="ChEBI" id="CHEBI:29108"/>
        <label>5</label>
    </ligand>
</feature>
<dbReference type="InterPro" id="IPR001818">
    <property type="entry name" value="Pept_M10_metallopeptidase"/>
</dbReference>
<dbReference type="OrthoDB" id="406838at2759"/>
<comment type="similarity">
    <text evidence="1">Belongs to the peptidase M10A family.</text>
</comment>
<dbReference type="EMBL" id="UXUI01010515">
    <property type="protein sequence ID" value="VDD95320.1"/>
    <property type="molecule type" value="Genomic_DNA"/>
</dbReference>
<evidence type="ECO:0000256" key="8">
    <source>
        <dbReference type="ARBA" id="ARBA00023049"/>
    </source>
</evidence>
<feature type="binding site" evidence="11">
    <location>
        <position position="56"/>
    </location>
    <ligand>
        <name>Zn(2+)</name>
        <dbReference type="ChEBI" id="CHEBI:29105"/>
        <label>1</label>
    </ligand>
</feature>
<evidence type="ECO:0000256" key="7">
    <source>
        <dbReference type="ARBA" id="ARBA00022837"/>
    </source>
</evidence>
<feature type="domain" description="Peptidase metallopeptidase" evidence="13">
    <location>
        <begin position="7"/>
        <end position="156"/>
    </location>
</feature>
<dbReference type="PROSITE" id="PS51642">
    <property type="entry name" value="HEMOPEXIN_2"/>
    <property type="match status" value="1"/>
</dbReference>
<feature type="binding site" evidence="11">
    <location>
        <position position="89"/>
    </location>
    <ligand>
        <name>Ca(2+)</name>
        <dbReference type="ChEBI" id="CHEBI:29108"/>
        <label>3</label>
    </ligand>
</feature>
<dbReference type="SUPFAM" id="SSF55486">
    <property type="entry name" value="Metalloproteases ('zincins'), catalytic domain"/>
    <property type="match status" value="1"/>
</dbReference>
<feature type="binding site" evidence="10">
    <location>
        <position position="112"/>
    </location>
    <ligand>
        <name>Zn(2+)</name>
        <dbReference type="ChEBI" id="CHEBI:29105"/>
        <label>2</label>
        <note>catalytic</note>
    </ligand>
</feature>
<dbReference type="SMART" id="SM00120">
    <property type="entry name" value="HX"/>
    <property type="match status" value="3"/>
</dbReference>
<reference evidence="16" key="1">
    <citation type="submission" date="2017-02" db="UniProtKB">
        <authorList>
            <consortium name="WormBaseParasite"/>
        </authorList>
    </citation>
    <scope>IDENTIFICATION</scope>
</reference>
<dbReference type="Pfam" id="PF00045">
    <property type="entry name" value="Hemopexin"/>
    <property type="match status" value="1"/>
</dbReference>
<feature type="binding site" evidence="11">
    <location>
        <position position="87"/>
    </location>
    <ligand>
        <name>Ca(2+)</name>
        <dbReference type="ChEBI" id="CHEBI:29108"/>
        <label>1</label>
    </ligand>
</feature>
<dbReference type="SUPFAM" id="SSF50923">
    <property type="entry name" value="Hemopexin-like domain"/>
    <property type="match status" value="1"/>
</dbReference>
<dbReference type="GO" id="GO:0005615">
    <property type="term" value="C:extracellular space"/>
    <property type="evidence" value="ECO:0007669"/>
    <property type="project" value="TreeGrafter"/>
</dbReference>
<protein>
    <submittedName>
        <fullName evidence="16">ZnMc domain-containing protein</fullName>
    </submittedName>
</protein>
<dbReference type="GO" id="GO:0006508">
    <property type="term" value="P:proteolysis"/>
    <property type="evidence" value="ECO:0007669"/>
    <property type="project" value="UniProtKB-KW"/>
</dbReference>
<reference evidence="14 15" key="2">
    <citation type="submission" date="2018-10" db="EMBL/GenBank/DDBJ databases">
        <authorList>
            <consortium name="Pathogen Informatics"/>
        </authorList>
    </citation>
    <scope>NUCLEOTIDE SEQUENCE [LARGE SCALE GENOMIC DNA]</scope>
</reference>
<dbReference type="GO" id="GO:0031012">
    <property type="term" value="C:extracellular matrix"/>
    <property type="evidence" value="ECO:0007669"/>
    <property type="project" value="InterPro"/>
</dbReference>
<evidence type="ECO:0000256" key="10">
    <source>
        <dbReference type="PIRSR" id="PIRSR001191-2"/>
    </source>
</evidence>
<feature type="binding site" evidence="11">
    <location>
        <position position="64"/>
    </location>
    <ligand>
        <name>Ca(2+)</name>
        <dbReference type="ChEBI" id="CHEBI:29108"/>
        <label>3</label>
    </ligand>
</feature>
<dbReference type="SMART" id="SM00235">
    <property type="entry name" value="ZnMc"/>
    <property type="match status" value="1"/>
</dbReference>
<dbReference type="PRINTS" id="PR00138">
    <property type="entry name" value="MATRIXIN"/>
</dbReference>
<dbReference type="Proteomes" id="UP000274131">
    <property type="component" value="Unassembled WGS sequence"/>
</dbReference>
<feature type="binding site" evidence="11">
    <location>
        <position position="71"/>
    </location>
    <ligand>
        <name>Zn(2+)</name>
        <dbReference type="ChEBI" id="CHEBI:29105"/>
        <label>1</label>
    </ligand>
</feature>
<dbReference type="PIRSF" id="PIRSF001191">
    <property type="entry name" value="Peptidase_M10A_matrix"/>
    <property type="match status" value="1"/>
</dbReference>
<feature type="binding site" evidence="11">
    <location>
        <position position="211"/>
    </location>
    <ligand>
        <name>Ca(2+)</name>
        <dbReference type="ChEBI" id="CHEBI:29108"/>
        <label>4</label>
    </ligand>
</feature>
<evidence type="ECO:0000313" key="14">
    <source>
        <dbReference type="EMBL" id="VDD95320.1"/>
    </source>
</evidence>
<dbReference type="PROSITE" id="PS00024">
    <property type="entry name" value="HEMOPEXIN"/>
    <property type="match status" value="1"/>
</dbReference>
<keyword evidence="2" id="KW-0645">Protease</keyword>
<evidence type="ECO:0000256" key="5">
    <source>
        <dbReference type="ARBA" id="ARBA00022801"/>
    </source>
</evidence>
<organism evidence="16">
    <name type="scientific">Enterobius vermicularis</name>
    <name type="common">Human pinworm</name>
    <dbReference type="NCBI Taxonomy" id="51028"/>
    <lineage>
        <taxon>Eukaryota</taxon>
        <taxon>Metazoa</taxon>
        <taxon>Ecdysozoa</taxon>
        <taxon>Nematoda</taxon>
        <taxon>Chromadorea</taxon>
        <taxon>Rhabditida</taxon>
        <taxon>Spirurina</taxon>
        <taxon>Oxyuridomorpha</taxon>
        <taxon>Oxyuroidea</taxon>
        <taxon>Oxyuridae</taxon>
        <taxon>Enterobius</taxon>
    </lineage>
</organism>
<keyword evidence="4" id="KW-0732">Signal</keyword>
<feature type="binding site" evidence="10">
    <location>
        <position position="122"/>
    </location>
    <ligand>
        <name>Zn(2+)</name>
        <dbReference type="ChEBI" id="CHEBI:29105"/>
        <label>2</label>
        <note>catalytic</note>
    </ligand>
</feature>
<feature type="binding site" evidence="11">
    <location>
        <position position="86"/>
    </location>
    <ligand>
        <name>Ca(2+)</name>
        <dbReference type="ChEBI" id="CHEBI:29108"/>
        <label>3</label>
    </ligand>
</feature>
<feature type="repeat" description="Hemopexin" evidence="12">
    <location>
        <begin position="207"/>
        <end position="251"/>
    </location>
</feature>
<evidence type="ECO:0000256" key="9">
    <source>
        <dbReference type="PIRSR" id="PIRSR001191-1"/>
    </source>
</evidence>
<dbReference type="Gene3D" id="3.40.390.10">
    <property type="entry name" value="Collagenase (Catalytic Domain)"/>
    <property type="match status" value="1"/>
</dbReference>
<feature type="binding site" evidence="11">
    <location>
        <position position="63"/>
    </location>
    <ligand>
        <name>Ca(2+)</name>
        <dbReference type="ChEBI" id="CHEBI:29108"/>
        <label>3</label>
    </ligand>
</feature>
<keyword evidence="15" id="KW-1185">Reference proteome</keyword>
<keyword evidence="6 10" id="KW-0862">Zinc</keyword>
<dbReference type="GO" id="GO:0008270">
    <property type="term" value="F:zinc ion binding"/>
    <property type="evidence" value="ECO:0007669"/>
    <property type="project" value="InterPro"/>
</dbReference>
<dbReference type="InterPro" id="IPR018487">
    <property type="entry name" value="Hemopexin-like_repeat"/>
</dbReference>
<feature type="binding site" evidence="11">
    <location>
        <position position="256"/>
    </location>
    <ligand>
        <name>Ca(2+)</name>
        <dbReference type="ChEBI" id="CHEBI:29108"/>
        <label>4</label>
    </ligand>
</feature>
<evidence type="ECO:0000256" key="1">
    <source>
        <dbReference type="ARBA" id="ARBA00010370"/>
    </source>
</evidence>
<feature type="binding site" evidence="10">
    <location>
        <position position="116"/>
    </location>
    <ligand>
        <name>Zn(2+)</name>
        <dbReference type="ChEBI" id="CHEBI:29105"/>
        <label>2</label>
        <note>catalytic</note>
    </ligand>
</feature>
<dbReference type="GO" id="GO:0004222">
    <property type="term" value="F:metalloendopeptidase activity"/>
    <property type="evidence" value="ECO:0007669"/>
    <property type="project" value="InterPro"/>
</dbReference>
<evidence type="ECO:0000259" key="13">
    <source>
        <dbReference type="SMART" id="SM00235"/>
    </source>
</evidence>
<feature type="binding site" evidence="11">
    <location>
        <position position="58"/>
    </location>
    <ligand>
        <name>Zn(2+)</name>
        <dbReference type="ChEBI" id="CHEBI:29105"/>
        <label>1</label>
    </ligand>
</feature>
<evidence type="ECO:0000256" key="6">
    <source>
        <dbReference type="ARBA" id="ARBA00022833"/>
    </source>
</evidence>
<evidence type="ECO:0000313" key="15">
    <source>
        <dbReference type="Proteomes" id="UP000274131"/>
    </source>
</evidence>
<feature type="binding site" evidence="11">
    <location>
        <position position="258"/>
    </location>
    <ligand>
        <name>Ca(2+)</name>
        <dbReference type="ChEBI" id="CHEBI:29108"/>
        <label>5</label>
    </ligand>
</feature>
<proteinExistence type="inferred from homology"/>
<sequence>CFSVDNFSRTIRNIDIIRREVSAAIEEWQRFSSLYFREVSPNADADIRISFARGDHYDGFPFDGNGRVLAHAFPPGGGPGGNVHLDDDEHWTVRLIGDPLANLISLRAILLHEIGHSLGLAHSYDDKSIMYAFYQHSLRPELTVSDISSIQRLYGKKIRHVGFTTALTRPTTTPRPRTPKTTKWWHIPKIPLKPPTVSPRTPPDICSTKIDAVTRVRGEFFVFKDKWLWRFRNTGELRSGPRLISLYWRELPEKIDAAVEDKRYLMFFTKNKCYIYDGHRLLSVKRLTDFGLPSYVQKVRLVYAWNYWPNDPIYIWTENDEYWKLDKETGRVELGYPRRISAVWHNVPDDVSAAATLNNGNLL</sequence>
<evidence type="ECO:0000256" key="3">
    <source>
        <dbReference type="ARBA" id="ARBA00022723"/>
    </source>
</evidence>
<dbReference type="GO" id="GO:0030574">
    <property type="term" value="P:collagen catabolic process"/>
    <property type="evidence" value="ECO:0007669"/>
    <property type="project" value="TreeGrafter"/>
</dbReference>
<evidence type="ECO:0000256" key="2">
    <source>
        <dbReference type="ARBA" id="ARBA00022670"/>
    </source>
</evidence>
<dbReference type="InterPro" id="IPR018486">
    <property type="entry name" value="Hemopexin_CS"/>
</dbReference>
<feature type="binding site" evidence="11">
    <location>
        <position position="46"/>
    </location>
    <ligand>
        <name>Ca(2+)</name>
        <dbReference type="ChEBI" id="CHEBI:29108"/>
        <label>2</label>
    </ligand>
</feature>
<evidence type="ECO:0000256" key="11">
    <source>
        <dbReference type="PIRSR" id="PIRSR621190-2"/>
    </source>
</evidence>
<gene>
    <name evidence="14" type="ORF">EVEC_LOCUS10071</name>
</gene>
<dbReference type="InterPro" id="IPR033739">
    <property type="entry name" value="M10A_MMP"/>
</dbReference>
<dbReference type="InterPro" id="IPR024079">
    <property type="entry name" value="MetalloPept_cat_dom_sf"/>
</dbReference>
<dbReference type="PANTHER" id="PTHR10201:SF291">
    <property type="entry name" value="MATRIX METALLOPROTEINASE 1, ISOFORM C-RELATED"/>
    <property type="match status" value="1"/>
</dbReference>
<dbReference type="STRING" id="51028.A0A0N4VIS5"/>
<dbReference type="Gene3D" id="2.110.10.10">
    <property type="entry name" value="Hemopexin-like domain"/>
    <property type="match status" value="1"/>
</dbReference>
<dbReference type="InterPro" id="IPR036375">
    <property type="entry name" value="Hemopexin-like_dom_sf"/>
</dbReference>
<feature type="binding site" evidence="11">
    <location>
        <position position="130"/>
    </location>
    <ligand>
        <name>Zn(2+)</name>
        <dbReference type="ChEBI" id="CHEBI:29105"/>
        <label>2</label>
        <note>catalytic</note>
    </ligand>
</feature>
<comment type="cofactor">
    <cofactor evidence="11">
        <name>Ca(2+)</name>
        <dbReference type="ChEBI" id="CHEBI:29108"/>
    </cofactor>
    <text evidence="11">Can bind about 5 Ca(2+) ions per subunit.</text>
</comment>
<dbReference type="InterPro" id="IPR006026">
    <property type="entry name" value="Peptidase_Metallo"/>
</dbReference>
<keyword evidence="8" id="KW-0482">Metalloprotease</keyword>
<keyword evidence="3 10" id="KW-0479">Metal-binding</keyword>
<comment type="cofactor">
    <cofactor evidence="11">
        <name>Zn(2+)</name>
        <dbReference type="ChEBI" id="CHEBI:29105"/>
    </cofactor>
    <text evidence="11">Binds 2 Zn(2+) ions per subunit.</text>
</comment>
<keyword evidence="7 11" id="KW-0106">Calcium</keyword>
<feature type="binding site" evidence="11">
    <location>
        <position position="80"/>
    </location>
    <ligand>
        <name>Ca(2+)</name>
        <dbReference type="ChEBI" id="CHEBI:29108"/>
        <label>2</label>
    </ligand>
</feature>
<dbReference type="AlphaFoldDB" id="A0A0N4VIS5"/>
<dbReference type="Pfam" id="PF00413">
    <property type="entry name" value="Peptidase_M10"/>
    <property type="match status" value="1"/>
</dbReference>
<evidence type="ECO:0000256" key="12">
    <source>
        <dbReference type="PROSITE-ProRule" id="PRU01011"/>
    </source>
</evidence>